<evidence type="ECO:0000313" key="2">
    <source>
        <dbReference type="EMBL" id="KAK8046352.1"/>
    </source>
</evidence>
<dbReference type="Proteomes" id="UP001446871">
    <property type="component" value="Unassembled WGS sequence"/>
</dbReference>
<feature type="compositionally biased region" description="Basic residues" evidence="1">
    <location>
        <begin position="247"/>
        <end position="259"/>
    </location>
</feature>
<proteinExistence type="predicted"/>
<organism evidence="2 3">
    <name type="scientific">Apiospora saccharicola</name>
    <dbReference type="NCBI Taxonomy" id="335842"/>
    <lineage>
        <taxon>Eukaryota</taxon>
        <taxon>Fungi</taxon>
        <taxon>Dikarya</taxon>
        <taxon>Ascomycota</taxon>
        <taxon>Pezizomycotina</taxon>
        <taxon>Sordariomycetes</taxon>
        <taxon>Xylariomycetidae</taxon>
        <taxon>Amphisphaeriales</taxon>
        <taxon>Apiosporaceae</taxon>
        <taxon>Apiospora</taxon>
    </lineage>
</organism>
<evidence type="ECO:0000313" key="3">
    <source>
        <dbReference type="Proteomes" id="UP001446871"/>
    </source>
</evidence>
<accession>A0ABR1TIE3</accession>
<keyword evidence="3" id="KW-1185">Reference proteome</keyword>
<protein>
    <submittedName>
        <fullName evidence="2">Uncharacterized protein</fullName>
    </submittedName>
</protein>
<comment type="caution">
    <text evidence="2">The sequence shown here is derived from an EMBL/GenBank/DDBJ whole genome shotgun (WGS) entry which is preliminary data.</text>
</comment>
<sequence>MVEASAALAGNSVILSCLGDQIQNLALLHSLCLVNRQFNVEFSPFLYRHVEIRDGPGLRSLVNPSGCLRYAKEISFSGELTANEANETFRRILPSMKRLEAVNWVEVPLATQTLAALQAAPQHIRKLRIEYAEDTTWCLLGLGVAPGEDDKADAVSKENRSLYRSQDLSGFSGLEELTVHNIHDDISRWTRRLARVLTQSPGLRKLSLSLAVDAVARAAHRERHDDYWGFFEELAREYAETSPFSNHSRHHNRRHKNHKPNAPLPLRKLHCGPGVFPMDESRLRQLVNLSTLERVHIENVDVARDVAYLEIYDGVEDRSGIAFGAFLNPTTCPRLRCFSAAALMPDVWEALCAVNDGGFARRLAVSFRRQEVGYLELVPLLLPLQRRKRKELKEHEEIVHDIVHDESESDAEEDSYGSCLPLPLRMVDLELCRDAAVSDFSVDTVLDALVDSCSASLEGLAAHIPGVPETEKQVEVLCSLMDALVQLPHLTQLVVRTERRYSTPPPGVSLAIATELAGEAPRLRYVRVDDEAWQVSRVNRSSGGDGIWLRELDGREQGCVELFAHTVFDPDP</sequence>
<name>A0ABR1TIE3_9PEZI</name>
<reference evidence="2 3" key="1">
    <citation type="submission" date="2023-01" db="EMBL/GenBank/DDBJ databases">
        <title>Analysis of 21 Apiospora genomes using comparative genomics revels a genus with tremendous synthesis potential of carbohydrate active enzymes and secondary metabolites.</title>
        <authorList>
            <person name="Sorensen T."/>
        </authorList>
    </citation>
    <scope>NUCLEOTIDE SEQUENCE [LARGE SCALE GENOMIC DNA]</scope>
    <source>
        <strain evidence="2 3">CBS 83171</strain>
    </source>
</reference>
<gene>
    <name evidence="2" type="ORF">PG996_014416</name>
</gene>
<feature type="region of interest" description="Disordered" evidence="1">
    <location>
        <begin position="242"/>
        <end position="264"/>
    </location>
</feature>
<evidence type="ECO:0000256" key="1">
    <source>
        <dbReference type="SAM" id="MobiDB-lite"/>
    </source>
</evidence>
<dbReference type="EMBL" id="JAQQWM010000009">
    <property type="protein sequence ID" value="KAK8046352.1"/>
    <property type="molecule type" value="Genomic_DNA"/>
</dbReference>